<dbReference type="EMBL" id="AP027452">
    <property type="protein sequence ID" value="BDY31089.1"/>
    <property type="molecule type" value="Genomic_DNA"/>
</dbReference>
<dbReference type="InterPro" id="IPR015897">
    <property type="entry name" value="CHK_kinase-like"/>
</dbReference>
<dbReference type="AlphaFoldDB" id="A0AAI8XMX5"/>
<dbReference type="PANTHER" id="PTHR23020">
    <property type="entry name" value="UNCHARACTERIZED NUCLEAR HORMONE RECEPTOR-RELATED"/>
    <property type="match status" value="1"/>
</dbReference>
<evidence type="ECO:0000313" key="2">
    <source>
        <dbReference type="EMBL" id="BDY31089.1"/>
    </source>
</evidence>
<dbReference type="InterPro" id="IPR052961">
    <property type="entry name" value="Oxido-Kinase-like_Enzymes"/>
</dbReference>
<dbReference type="Gene3D" id="3.90.1200.10">
    <property type="match status" value="1"/>
</dbReference>
<sequence>MLPVTRRGTAALRLAVHVGQGVQRIATDAAVGRLRKTPRQISDLDAAYLSRILGSTVTSVGLIGGDAGTSSRARLALTGESVPESVFVKMPAATTATRLMGELGRLAHTEVRFYETLSGALPGVPRSHGTAFDPVTGRFVLVLEDLAAGPCEFPDTLHPLDRDRAALVVELLARLHATFWGRLPARSGTGPLGWLYSASEDDTSLLTGPLLKLSTRRLAERTDIPVHHGWFIDDNYRRAAHLLDQPPHTVMHGDAHPGNVYFRDGTAGLLDWQAVRRGHPGRELAYTLITSMTTADRRAAEHDLLDEYRRALRAAGGPDLDRDELWERYRMGALYAYTAAVITAGLGGMQADDIAAEGARRGVAALADLETVAILQKLL</sequence>
<evidence type="ECO:0000259" key="1">
    <source>
        <dbReference type="SMART" id="SM00587"/>
    </source>
</evidence>
<proteinExistence type="predicted"/>
<reference evidence="2" key="1">
    <citation type="submission" date="2023-03" db="EMBL/GenBank/DDBJ databases">
        <title>Draft genome sequence of a Mycolicibacterium mageritense strain H4_3_1 isolated from a hybrid biological-inorganic system reactor.</title>
        <authorList>
            <person name="Feng X."/>
            <person name="Kazama D."/>
            <person name="Sato K."/>
            <person name="Kobayashi H."/>
        </authorList>
    </citation>
    <scope>NUCLEOTIDE SEQUENCE</scope>
    <source>
        <strain evidence="2">H4_3_1</strain>
    </source>
</reference>
<dbReference type="SMART" id="SM00587">
    <property type="entry name" value="CHK"/>
    <property type="match status" value="1"/>
</dbReference>
<gene>
    <name evidence="2" type="ORF">hbim_05041</name>
</gene>
<evidence type="ECO:0000313" key="3">
    <source>
        <dbReference type="Proteomes" id="UP001241092"/>
    </source>
</evidence>
<feature type="domain" description="CHK kinase-like" evidence="1">
    <location>
        <begin position="141"/>
        <end position="318"/>
    </location>
</feature>
<dbReference type="Proteomes" id="UP001241092">
    <property type="component" value="Chromosome"/>
</dbReference>
<dbReference type="Pfam" id="PF01636">
    <property type="entry name" value="APH"/>
    <property type="match status" value="1"/>
</dbReference>
<dbReference type="PANTHER" id="PTHR23020:SF41">
    <property type="entry name" value="AMINOGLYCOSIDE PHOSPHOTRANSFERASE DOMAIN-CONTAINING PROTEIN"/>
    <property type="match status" value="1"/>
</dbReference>
<dbReference type="InterPro" id="IPR011009">
    <property type="entry name" value="Kinase-like_dom_sf"/>
</dbReference>
<name>A0AAI8XMX5_MYCME</name>
<accession>A0AAI8XMX5</accession>
<protein>
    <recommendedName>
        <fullName evidence="1">CHK kinase-like domain-containing protein</fullName>
    </recommendedName>
</protein>
<organism evidence="2 3">
    <name type="scientific">Mycolicibacterium mageritense</name>
    <name type="common">Mycobacterium mageritense</name>
    <dbReference type="NCBI Taxonomy" id="53462"/>
    <lineage>
        <taxon>Bacteria</taxon>
        <taxon>Bacillati</taxon>
        <taxon>Actinomycetota</taxon>
        <taxon>Actinomycetes</taxon>
        <taxon>Mycobacteriales</taxon>
        <taxon>Mycobacteriaceae</taxon>
        <taxon>Mycolicibacterium</taxon>
    </lineage>
</organism>
<dbReference type="InterPro" id="IPR002575">
    <property type="entry name" value="Aminoglycoside_PTrfase"/>
</dbReference>
<dbReference type="SUPFAM" id="SSF56112">
    <property type="entry name" value="Protein kinase-like (PK-like)"/>
    <property type="match status" value="1"/>
</dbReference>
<dbReference type="RefSeq" id="WP_286211599.1">
    <property type="nucleotide sequence ID" value="NZ_AP027452.1"/>
</dbReference>